<sequence>MADKMTHAQKFLHDLVISRKLKNWCLERDLPHITIYKIAAGNTVPTYAVICQLLPYIPCVDWFFFEDEEIPFPRKTLPEWQPDDVPSFVRRHKHDYLEVGEKYGTTEAFARNLFVNHRARPSINLIRACALDGINPVEFFTEGDASDDGKFYPDRGDIVQLSGKTILVLTKEKHNRETHSLTGVTLVEGQPDITTLATITYVRVIPELVEKSSRELLDEVLKAVKTLFR</sequence>
<evidence type="ECO:0000313" key="2">
    <source>
        <dbReference type="Proteomes" id="UP000182737"/>
    </source>
</evidence>
<proteinExistence type="predicted"/>
<protein>
    <submittedName>
        <fullName evidence="1">Uncharacterized protein</fullName>
    </submittedName>
</protein>
<name>A0A1I3LW70_9SPIR</name>
<dbReference type="EMBL" id="FORI01000007">
    <property type="protein sequence ID" value="SFI89014.1"/>
    <property type="molecule type" value="Genomic_DNA"/>
</dbReference>
<evidence type="ECO:0000313" key="1">
    <source>
        <dbReference type="EMBL" id="SFI89014.1"/>
    </source>
</evidence>
<dbReference type="AlphaFoldDB" id="A0A1I3LW70"/>
<organism evidence="1 2">
    <name type="scientific">Treponema bryantii</name>
    <dbReference type="NCBI Taxonomy" id="163"/>
    <lineage>
        <taxon>Bacteria</taxon>
        <taxon>Pseudomonadati</taxon>
        <taxon>Spirochaetota</taxon>
        <taxon>Spirochaetia</taxon>
        <taxon>Spirochaetales</taxon>
        <taxon>Treponemataceae</taxon>
        <taxon>Treponema</taxon>
    </lineage>
</organism>
<accession>A0A1I3LW70</accession>
<gene>
    <name evidence="1" type="ORF">SAMN04487775_107232</name>
</gene>
<dbReference type="OrthoDB" id="9845263at2"/>
<reference evidence="2" key="1">
    <citation type="submission" date="2016-10" db="EMBL/GenBank/DDBJ databases">
        <authorList>
            <person name="Varghese N."/>
            <person name="Submissions S."/>
        </authorList>
    </citation>
    <scope>NUCLEOTIDE SEQUENCE [LARGE SCALE GENOMIC DNA]</scope>
    <source>
        <strain evidence="2">XBD1002</strain>
    </source>
</reference>
<keyword evidence="2" id="KW-1185">Reference proteome</keyword>
<dbReference type="RefSeq" id="WP_074932519.1">
    <property type="nucleotide sequence ID" value="NZ_FORI01000007.1"/>
</dbReference>
<dbReference type="Proteomes" id="UP000182737">
    <property type="component" value="Unassembled WGS sequence"/>
</dbReference>